<feature type="compositionally biased region" description="Basic and acidic residues" evidence="8">
    <location>
        <begin position="37"/>
        <end position="46"/>
    </location>
</feature>
<dbReference type="GO" id="GO:0051539">
    <property type="term" value="F:4 iron, 4 sulfur cluster binding"/>
    <property type="evidence" value="ECO:0007669"/>
    <property type="project" value="UniProtKB-KW"/>
</dbReference>
<reference evidence="10" key="1">
    <citation type="submission" date="2020-04" db="EMBL/GenBank/DDBJ databases">
        <authorList>
            <person name="Zhang T."/>
        </authorList>
    </citation>
    <scope>NUCLEOTIDE SEQUENCE</scope>
    <source>
        <strain evidence="10">HKST-UBA02</strain>
    </source>
</reference>
<dbReference type="GO" id="GO:0019646">
    <property type="term" value="P:aerobic electron transport chain"/>
    <property type="evidence" value="ECO:0007669"/>
    <property type="project" value="InterPro"/>
</dbReference>
<dbReference type="Gene3D" id="4.10.490.10">
    <property type="entry name" value="High potential iron-sulphur protein"/>
    <property type="match status" value="1"/>
</dbReference>
<dbReference type="SUPFAM" id="SSF57652">
    <property type="entry name" value="HIPIP (high potential iron protein)"/>
    <property type="match status" value="1"/>
</dbReference>
<comment type="caution">
    <text evidence="10">The sequence shown here is derived from an EMBL/GenBank/DDBJ whole genome shotgun (WGS) entry which is preliminary data.</text>
</comment>
<dbReference type="GO" id="GO:0009055">
    <property type="term" value="F:electron transfer activity"/>
    <property type="evidence" value="ECO:0007669"/>
    <property type="project" value="InterPro"/>
</dbReference>
<evidence type="ECO:0000256" key="5">
    <source>
        <dbReference type="ARBA" id="ARBA00023004"/>
    </source>
</evidence>
<accession>A0A956N9R7</accession>
<dbReference type="Proteomes" id="UP000739538">
    <property type="component" value="Unassembled WGS sequence"/>
</dbReference>
<keyword evidence="2 7" id="KW-0004">4Fe-4S</keyword>
<dbReference type="GO" id="GO:0046872">
    <property type="term" value="F:metal ion binding"/>
    <property type="evidence" value="ECO:0007669"/>
    <property type="project" value="UniProtKB-KW"/>
</dbReference>
<evidence type="ECO:0000256" key="7">
    <source>
        <dbReference type="RuleBase" id="RU000620"/>
    </source>
</evidence>
<keyword evidence="3 7" id="KW-0479">Metal-binding</keyword>
<evidence type="ECO:0000313" key="11">
    <source>
        <dbReference type="Proteomes" id="UP000739538"/>
    </source>
</evidence>
<keyword evidence="6 7" id="KW-0411">Iron-sulfur</keyword>
<proteinExistence type="inferred from homology"/>
<reference evidence="10" key="2">
    <citation type="journal article" date="2021" name="Microbiome">
        <title>Successional dynamics and alternative stable states in a saline activated sludge microbial community over 9 years.</title>
        <authorList>
            <person name="Wang Y."/>
            <person name="Ye J."/>
            <person name="Ju F."/>
            <person name="Liu L."/>
            <person name="Boyd J.A."/>
            <person name="Deng Y."/>
            <person name="Parks D.H."/>
            <person name="Jiang X."/>
            <person name="Yin X."/>
            <person name="Woodcroft B.J."/>
            <person name="Tyson G.W."/>
            <person name="Hugenholtz P."/>
            <person name="Polz M.F."/>
            <person name="Zhang T."/>
        </authorList>
    </citation>
    <scope>NUCLEOTIDE SEQUENCE</scope>
    <source>
        <strain evidence="10">HKST-UBA02</strain>
    </source>
</reference>
<dbReference type="InterPro" id="IPR000170">
    <property type="entry name" value="High_potential_FeS_prot"/>
</dbReference>
<comment type="similarity">
    <text evidence="7">Belongs to the high-potential iron-sulfur protein (HiPIP) family.</text>
</comment>
<feature type="region of interest" description="Disordered" evidence="8">
    <location>
        <begin position="32"/>
        <end position="98"/>
    </location>
</feature>
<organism evidence="10 11">
    <name type="scientific">Eiseniibacteriota bacterium</name>
    <dbReference type="NCBI Taxonomy" id="2212470"/>
    <lineage>
        <taxon>Bacteria</taxon>
        <taxon>Candidatus Eiseniibacteriota</taxon>
    </lineage>
</organism>
<name>A0A956N9R7_UNCEI</name>
<dbReference type="Pfam" id="PF01355">
    <property type="entry name" value="HIPIP"/>
    <property type="match status" value="1"/>
</dbReference>
<evidence type="ECO:0000256" key="4">
    <source>
        <dbReference type="ARBA" id="ARBA00022982"/>
    </source>
</evidence>
<sequence length="145" mass="15404">MADRQLVRRAFLEVIARRSALAGLAVLAPSWLGCGGPDRDQGRPRGGESSQDGGAPSKESAARESASKESAANQYDPCGDLSALTDEERDDRQTVEYVPVTADAEKRCDNCQLWIAPENGSPCGGCDILAGPIHPRGYCTAWIAV</sequence>
<evidence type="ECO:0000256" key="3">
    <source>
        <dbReference type="ARBA" id="ARBA00022723"/>
    </source>
</evidence>
<dbReference type="AlphaFoldDB" id="A0A956N9R7"/>
<evidence type="ECO:0000313" key="10">
    <source>
        <dbReference type="EMBL" id="MCA9755177.1"/>
    </source>
</evidence>
<protein>
    <recommendedName>
        <fullName evidence="7">High-potential iron-sulfur protein</fullName>
        <shortName evidence="7">HiPIP</shortName>
    </recommendedName>
</protein>
<evidence type="ECO:0000259" key="9">
    <source>
        <dbReference type="PROSITE" id="PS51373"/>
    </source>
</evidence>
<keyword evidence="5 7" id="KW-0408">Iron</keyword>
<evidence type="ECO:0000256" key="1">
    <source>
        <dbReference type="ARBA" id="ARBA00022448"/>
    </source>
</evidence>
<dbReference type="PROSITE" id="PS51373">
    <property type="entry name" value="HIPIP"/>
    <property type="match status" value="1"/>
</dbReference>
<dbReference type="InterPro" id="IPR036369">
    <property type="entry name" value="HIPIP_sf"/>
</dbReference>
<feature type="domain" description="High potential iron-sulfur proteins family profile" evidence="9">
    <location>
        <begin position="79"/>
        <end position="145"/>
    </location>
</feature>
<comment type="function">
    <text evidence="7">Specific class of high-redox-potential 4Fe-4S ferredoxins. Functions in anaerobic electron transport in most purple and in some other photosynthetic bacteria and in at least one genus (Paracoccus) of halophilic, denitrifying bacteria.</text>
</comment>
<evidence type="ECO:0000256" key="2">
    <source>
        <dbReference type="ARBA" id="ARBA00022485"/>
    </source>
</evidence>
<keyword evidence="1 7" id="KW-0813">Transport</keyword>
<dbReference type="PROSITE" id="PS51257">
    <property type="entry name" value="PROKAR_LIPOPROTEIN"/>
    <property type="match status" value="1"/>
</dbReference>
<gene>
    <name evidence="10" type="ORF">KDA27_05195</name>
</gene>
<comment type="subunit">
    <text evidence="7">Homodimer.</text>
</comment>
<keyword evidence="4 7" id="KW-0249">Electron transport</keyword>
<dbReference type="EMBL" id="JAGQHS010000017">
    <property type="protein sequence ID" value="MCA9755177.1"/>
    <property type="molecule type" value="Genomic_DNA"/>
</dbReference>
<evidence type="ECO:0000256" key="8">
    <source>
        <dbReference type="SAM" id="MobiDB-lite"/>
    </source>
</evidence>
<evidence type="ECO:0000256" key="6">
    <source>
        <dbReference type="ARBA" id="ARBA00023014"/>
    </source>
</evidence>